<protein>
    <recommendedName>
        <fullName evidence="7">Homeobox domain-containing protein</fullName>
    </recommendedName>
</protein>
<sequence length="568" mass="63332">MTSQSESQAKWEALASIHRMASSMSEQLSKVHHIPTSRHDTPDDESIIPNLFLTFPNDILAPILALHIPDRVCEAILQRFARLFADLKQQYISAYQRAYLASLRKPVLGNDLNLVCRAYQALFEGHSVPLVRSWVFSIVQEIAKYQIPGSSDSKRPFNNEYTPVFEKYFEHNAYPSAKHQSILADKSEMTRRQIEVWFQNHRNRAKKDGRTLRRLSSDLPLERALRAWQERTPFSPNRSPTPSDEACVSENMDEEEDRPQPTSCIDAFNDFRPPHAFPTTLAAARSRPDPFPSDNGVFKFPPPTWMRTPATTPPPSAASSPIDINEFARTFHLKLNFLNSTGRQGTGKRAPKSKSKAPRWYEATTTIPSRGRHPAFKPLHSRPSSNILPTSFSFQFPMGSGTTSATNVFLPPPPSLCVTPTTPSRKISRLPRRVPSSNLAPTAPSSPRTLSSSSRSSSFSSDTSTRSRISSSSSRNSTPDPSTPPPLPNMEIPAVQDPGLVQQQLDVSGINDLFGEDSDELFASFSTSNLDFFAMNSMDHMLKQTPSPLFDFTSVVSMPGSDYMATQS</sequence>
<name>A0A067TZN0_GALM3</name>
<dbReference type="InterPro" id="IPR001356">
    <property type="entry name" value="HD"/>
</dbReference>
<feature type="region of interest" description="Disordered" evidence="6">
    <location>
        <begin position="340"/>
        <end position="360"/>
    </location>
</feature>
<keyword evidence="3 4" id="KW-0539">Nucleus</keyword>
<dbReference type="GO" id="GO:0005634">
    <property type="term" value="C:nucleus"/>
    <property type="evidence" value="ECO:0007669"/>
    <property type="project" value="UniProtKB-SubCell"/>
</dbReference>
<dbReference type="InterPro" id="IPR017970">
    <property type="entry name" value="Homeobox_CS"/>
</dbReference>
<dbReference type="CDD" id="cd00086">
    <property type="entry name" value="homeodomain"/>
    <property type="match status" value="1"/>
</dbReference>
<dbReference type="EMBL" id="KL142367">
    <property type="protein sequence ID" value="KDR85449.1"/>
    <property type="molecule type" value="Genomic_DNA"/>
</dbReference>
<evidence type="ECO:0000256" key="2">
    <source>
        <dbReference type="ARBA" id="ARBA00023155"/>
    </source>
</evidence>
<dbReference type="GO" id="GO:0000981">
    <property type="term" value="F:DNA-binding transcription factor activity, RNA polymerase II-specific"/>
    <property type="evidence" value="ECO:0007669"/>
    <property type="project" value="InterPro"/>
</dbReference>
<evidence type="ECO:0000256" key="5">
    <source>
        <dbReference type="RuleBase" id="RU000682"/>
    </source>
</evidence>
<dbReference type="PROSITE" id="PS00027">
    <property type="entry name" value="HOMEOBOX_1"/>
    <property type="match status" value="1"/>
</dbReference>
<proteinExistence type="predicted"/>
<reference evidence="9" key="1">
    <citation type="journal article" date="2014" name="Proc. Natl. Acad. Sci. U.S.A.">
        <title>Extensive sampling of basidiomycete genomes demonstrates inadequacy of the white-rot/brown-rot paradigm for wood decay fungi.</title>
        <authorList>
            <person name="Riley R."/>
            <person name="Salamov A.A."/>
            <person name="Brown D.W."/>
            <person name="Nagy L.G."/>
            <person name="Floudas D."/>
            <person name="Held B.W."/>
            <person name="Levasseur A."/>
            <person name="Lombard V."/>
            <person name="Morin E."/>
            <person name="Otillar R."/>
            <person name="Lindquist E.A."/>
            <person name="Sun H."/>
            <person name="LaButti K.M."/>
            <person name="Schmutz J."/>
            <person name="Jabbour D."/>
            <person name="Luo H."/>
            <person name="Baker S.E."/>
            <person name="Pisabarro A.G."/>
            <person name="Walton J.D."/>
            <person name="Blanchette R.A."/>
            <person name="Henrissat B."/>
            <person name="Martin F."/>
            <person name="Cullen D."/>
            <person name="Hibbett D.S."/>
            <person name="Grigoriev I.V."/>
        </authorList>
    </citation>
    <scope>NUCLEOTIDE SEQUENCE [LARGE SCALE GENOMIC DNA]</scope>
    <source>
        <strain evidence="9">CBS 339.88</strain>
    </source>
</reference>
<feature type="region of interest" description="Disordered" evidence="6">
    <location>
        <begin position="405"/>
        <end position="493"/>
    </location>
</feature>
<gene>
    <name evidence="8" type="ORF">GALMADRAFT_361524</name>
</gene>
<accession>A0A067TZN0</accession>
<keyword evidence="9" id="KW-1185">Reference proteome</keyword>
<dbReference type="SMART" id="SM00389">
    <property type="entry name" value="HOX"/>
    <property type="match status" value="1"/>
</dbReference>
<feature type="domain" description="Homeobox" evidence="7">
    <location>
        <begin position="148"/>
        <end position="208"/>
    </location>
</feature>
<feature type="compositionally biased region" description="Low complexity" evidence="6">
    <location>
        <begin position="445"/>
        <end position="480"/>
    </location>
</feature>
<dbReference type="GO" id="GO:0003677">
    <property type="term" value="F:DNA binding"/>
    <property type="evidence" value="ECO:0007669"/>
    <property type="project" value="UniProtKB-UniRule"/>
</dbReference>
<evidence type="ECO:0000313" key="8">
    <source>
        <dbReference type="EMBL" id="KDR85449.1"/>
    </source>
</evidence>
<dbReference type="HOGENOM" id="CLU_497918_0_0_1"/>
<comment type="subcellular location">
    <subcellularLocation>
        <location evidence="4 5">Nucleus</location>
    </subcellularLocation>
</comment>
<keyword evidence="2 4" id="KW-0371">Homeobox</keyword>
<dbReference type="Gene3D" id="1.10.10.60">
    <property type="entry name" value="Homeodomain-like"/>
    <property type="match status" value="1"/>
</dbReference>
<evidence type="ECO:0000256" key="6">
    <source>
        <dbReference type="SAM" id="MobiDB-lite"/>
    </source>
</evidence>
<dbReference type="STRING" id="685588.A0A067TZN0"/>
<evidence type="ECO:0000256" key="1">
    <source>
        <dbReference type="ARBA" id="ARBA00023125"/>
    </source>
</evidence>
<feature type="compositionally biased region" description="Polar residues" evidence="6">
    <location>
        <begin position="232"/>
        <end position="242"/>
    </location>
</feature>
<dbReference type="Pfam" id="PF00046">
    <property type="entry name" value="Homeodomain"/>
    <property type="match status" value="1"/>
</dbReference>
<dbReference type="SUPFAM" id="SSF46689">
    <property type="entry name" value="Homeodomain-like"/>
    <property type="match status" value="1"/>
</dbReference>
<dbReference type="AlphaFoldDB" id="A0A067TZN0"/>
<organism evidence="8 9">
    <name type="scientific">Galerina marginata (strain CBS 339.88)</name>
    <dbReference type="NCBI Taxonomy" id="685588"/>
    <lineage>
        <taxon>Eukaryota</taxon>
        <taxon>Fungi</taxon>
        <taxon>Dikarya</taxon>
        <taxon>Basidiomycota</taxon>
        <taxon>Agaricomycotina</taxon>
        <taxon>Agaricomycetes</taxon>
        <taxon>Agaricomycetidae</taxon>
        <taxon>Agaricales</taxon>
        <taxon>Agaricineae</taxon>
        <taxon>Strophariaceae</taxon>
        <taxon>Galerina</taxon>
    </lineage>
</organism>
<evidence type="ECO:0000256" key="4">
    <source>
        <dbReference type="PROSITE-ProRule" id="PRU00108"/>
    </source>
</evidence>
<feature type="region of interest" description="Disordered" evidence="6">
    <location>
        <begin position="227"/>
        <end position="260"/>
    </location>
</feature>
<evidence type="ECO:0000313" key="9">
    <source>
        <dbReference type="Proteomes" id="UP000027222"/>
    </source>
</evidence>
<dbReference type="Proteomes" id="UP000027222">
    <property type="component" value="Unassembled WGS sequence"/>
</dbReference>
<dbReference type="OrthoDB" id="6159439at2759"/>
<dbReference type="InterPro" id="IPR009057">
    <property type="entry name" value="Homeodomain-like_sf"/>
</dbReference>
<evidence type="ECO:0000259" key="7">
    <source>
        <dbReference type="PROSITE" id="PS50071"/>
    </source>
</evidence>
<feature type="DNA-binding region" description="Homeobox" evidence="4">
    <location>
        <begin position="150"/>
        <end position="209"/>
    </location>
</feature>
<keyword evidence="1 4" id="KW-0238">DNA-binding</keyword>
<dbReference type="PROSITE" id="PS50071">
    <property type="entry name" value="HOMEOBOX_2"/>
    <property type="match status" value="1"/>
</dbReference>
<evidence type="ECO:0000256" key="3">
    <source>
        <dbReference type="ARBA" id="ARBA00023242"/>
    </source>
</evidence>